<dbReference type="Pfam" id="PF01255">
    <property type="entry name" value="Prenyltransf"/>
    <property type="match status" value="1"/>
</dbReference>
<dbReference type="NCBIfam" id="TIGR00055">
    <property type="entry name" value="uppS"/>
    <property type="match status" value="1"/>
</dbReference>
<dbReference type="GO" id="GO:0016740">
    <property type="term" value="F:transferase activity"/>
    <property type="evidence" value="ECO:0007669"/>
    <property type="project" value="UniProtKB-KW"/>
</dbReference>
<feature type="active site" evidence="2">
    <location>
        <position position="36"/>
    </location>
</feature>
<name>A0ABY6YZ19_9BACL</name>
<dbReference type="NCBIfam" id="NF011405">
    <property type="entry name" value="PRK14830.1"/>
    <property type="match status" value="1"/>
</dbReference>
<reference evidence="3" key="1">
    <citation type="submission" date="2022-08" db="EMBL/GenBank/DDBJ databases">
        <title>Alicyclobacillus dauci DSM2870, complete genome.</title>
        <authorList>
            <person name="Wang Q."/>
            <person name="Cai R."/>
            <person name="Wang Z."/>
        </authorList>
    </citation>
    <scope>NUCLEOTIDE SEQUENCE</scope>
    <source>
        <strain evidence="3">DSM 28700</strain>
    </source>
</reference>
<keyword evidence="1 2" id="KW-0808">Transferase</keyword>
<dbReference type="Proteomes" id="UP001164803">
    <property type="component" value="Chromosome"/>
</dbReference>
<feature type="binding site" evidence="2">
    <location>
        <position position="204"/>
    </location>
    <ligand>
        <name>substrate</name>
    </ligand>
</feature>
<feature type="binding site" evidence="2">
    <location>
        <position position="49"/>
    </location>
    <ligand>
        <name>substrate</name>
    </ligand>
</feature>
<feature type="binding site" evidence="2">
    <location>
        <position position="41"/>
    </location>
    <ligand>
        <name>substrate</name>
    </ligand>
</feature>
<feature type="binding site" evidence="2">
    <location>
        <position position="223"/>
    </location>
    <ligand>
        <name>Mg(2+)</name>
        <dbReference type="ChEBI" id="CHEBI:18420"/>
    </ligand>
</feature>
<comment type="subunit">
    <text evidence="2">Homodimer.</text>
</comment>
<gene>
    <name evidence="3" type="ORF">NZD86_13825</name>
</gene>
<protein>
    <recommendedName>
        <fullName evidence="2">Isoprenyl transferase</fullName>
        <ecNumber evidence="2">2.5.1.-</ecNumber>
    </recommendedName>
</protein>
<keyword evidence="2" id="KW-0479">Metal-binding</keyword>
<feature type="active site" description="Proton acceptor" evidence="2">
    <location>
        <position position="84"/>
    </location>
</feature>
<feature type="binding site" evidence="2">
    <location>
        <begin position="210"/>
        <end position="212"/>
    </location>
    <ligand>
        <name>substrate</name>
    </ligand>
</feature>
<evidence type="ECO:0000256" key="2">
    <source>
        <dbReference type="HAMAP-Rule" id="MF_01139"/>
    </source>
</evidence>
<dbReference type="SUPFAM" id="SSF64005">
    <property type="entry name" value="Undecaprenyl diphosphate synthase"/>
    <property type="match status" value="1"/>
</dbReference>
<feature type="binding site" evidence="2">
    <location>
        <position position="36"/>
    </location>
    <ligand>
        <name>Mg(2+)</name>
        <dbReference type="ChEBI" id="CHEBI:18420"/>
    </ligand>
</feature>
<proteinExistence type="inferred from homology"/>
<organism evidence="3 4">
    <name type="scientific">Alicyclobacillus dauci</name>
    <dbReference type="NCBI Taxonomy" id="1475485"/>
    <lineage>
        <taxon>Bacteria</taxon>
        <taxon>Bacillati</taxon>
        <taxon>Bacillota</taxon>
        <taxon>Bacilli</taxon>
        <taxon>Bacillales</taxon>
        <taxon>Alicyclobacillaceae</taxon>
        <taxon>Alicyclobacillus</taxon>
    </lineage>
</organism>
<dbReference type="EMBL" id="CP104064">
    <property type="protein sequence ID" value="WAH35376.1"/>
    <property type="molecule type" value="Genomic_DNA"/>
</dbReference>
<comment type="similarity">
    <text evidence="2">Belongs to the UPP synthase family.</text>
</comment>
<feature type="binding site" evidence="2">
    <location>
        <position position="85"/>
    </location>
    <ligand>
        <name>substrate</name>
    </ligand>
</feature>
<feature type="binding site" evidence="2">
    <location>
        <position position="53"/>
    </location>
    <ligand>
        <name>substrate</name>
    </ligand>
</feature>
<keyword evidence="4" id="KW-1185">Reference proteome</keyword>
<evidence type="ECO:0000256" key="1">
    <source>
        <dbReference type="ARBA" id="ARBA00022679"/>
    </source>
</evidence>
<feature type="binding site" evidence="2">
    <location>
        <begin position="81"/>
        <end position="83"/>
    </location>
    <ligand>
        <name>substrate</name>
    </ligand>
</feature>
<accession>A0ABY6YZ19</accession>
<dbReference type="PANTHER" id="PTHR10291">
    <property type="entry name" value="DEHYDRODOLICHYL DIPHOSPHATE SYNTHASE FAMILY MEMBER"/>
    <property type="match status" value="1"/>
</dbReference>
<dbReference type="InterPro" id="IPR018520">
    <property type="entry name" value="UPP_synth-like_CS"/>
</dbReference>
<dbReference type="EC" id="2.5.1.-" evidence="2"/>
<dbReference type="CDD" id="cd00475">
    <property type="entry name" value="Cis_IPPS"/>
    <property type="match status" value="1"/>
</dbReference>
<dbReference type="HAMAP" id="MF_01139">
    <property type="entry name" value="ISPT"/>
    <property type="match status" value="1"/>
</dbReference>
<dbReference type="InterPro" id="IPR036424">
    <property type="entry name" value="UPP_synth-like_sf"/>
</dbReference>
<keyword evidence="2" id="KW-0460">Magnesium</keyword>
<dbReference type="InterPro" id="IPR001441">
    <property type="entry name" value="UPP_synth-like"/>
</dbReference>
<dbReference type="RefSeq" id="WP_268042554.1">
    <property type="nucleotide sequence ID" value="NZ_CP104064.1"/>
</dbReference>
<dbReference type="PROSITE" id="PS01066">
    <property type="entry name" value="UPP_SYNTHASE"/>
    <property type="match status" value="1"/>
</dbReference>
<feature type="binding site" evidence="2">
    <location>
        <position position="87"/>
    </location>
    <ligand>
        <name>substrate</name>
    </ligand>
</feature>
<sequence length="257" mass="29316">MRDLFKGFGRGHKTSTKTVEHPPLKIKPRHIGIIMDGNGRWARKRGLPRMAGHHAGMLAMREAIRACDDFGIECITLYAFSTENWKRPLPEVEYLMRLPEQFFRTEIDELVSRGVQVRFMGDIGQLPLYTQETVKNSLEKTAENMGMTVNFALNYGGRAELISAMSKVAEDVSNGRIGVAELTEESFETYLDTAGLPPLDLVIRTSGEIRLSNFLIWQSAYAELWFTDVLWPDFNKDELYKAIVEYGGRKRRFGDVE</sequence>
<dbReference type="Gene3D" id="3.40.1180.10">
    <property type="entry name" value="Decaprenyl diphosphate synthase-like"/>
    <property type="match status" value="1"/>
</dbReference>
<comment type="cofactor">
    <cofactor evidence="2">
        <name>Mg(2+)</name>
        <dbReference type="ChEBI" id="CHEBI:18420"/>
    </cofactor>
    <text evidence="2">Binds 2 magnesium ions per subunit.</text>
</comment>
<evidence type="ECO:0000313" key="3">
    <source>
        <dbReference type="EMBL" id="WAH35376.1"/>
    </source>
</evidence>
<dbReference type="PANTHER" id="PTHR10291:SF0">
    <property type="entry name" value="DEHYDRODOLICHYL DIPHOSPHATE SYNTHASE 2"/>
    <property type="match status" value="1"/>
</dbReference>
<evidence type="ECO:0000313" key="4">
    <source>
        <dbReference type="Proteomes" id="UP001164803"/>
    </source>
</evidence>
<feature type="binding site" evidence="2">
    <location>
        <begin position="37"/>
        <end position="40"/>
    </location>
    <ligand>
        <name>substrate</name>
    </ligand>
</feature>
<comment type="function">
    <text evidence="2">Catalyzes the condensation of isopentenyl diphosphate (IPP) with allylic pyrophosphates generating different type of terpenoids.</text>
</comment>